<dbReference type="PANTHER" id="PTHR36849">
    <property type="entry name" value="CYTOPLASMIC PROTEIN-RELATED"/>
    <property type="match status" value="1"/>
</dbReference>
<evidence type="ECO:0000313" key="1">
    <source>
        <dbReference type="EMBL" id="MBM7798111.1"/>
    </source>
</evidence>
<protein>
    <submittedName>
        <fullName evidence="1">Uncharacterized protein YeaO (DUF488 family)</fullName>
    </submittedName>
</protein>
<dbReference type="EMBL" id="JAFBCF010000001">
    <property type="protein sequence ID" value="MBM7798111.1"/>
    <property type="molecule type" value="Genomic_DNA"/>
</dbReference>
<dbReference type="Proteomes" id="UP000704762">
    <property type="component" value="Unassembled WGS sequence"/>
</dbReference>
<evidence type="ECO:0000313" key="2">
    <source>
        <dbReference type="Proteomes" id="UP000704762"/>
    </source>
</evidence>
<reference evidence="1 2" key="1">
    <citation type="submission" date="2021-01" db="EMBL/GenBank/DDBJ databases">
        <title>Sequencing the genomes of 1000 actinobacteria strains.</title>
        <authorList>
            <person name="Klenk H.-P."/>
        </authorList>
    </citation>
    <scope>NUCLEOTIDE SEQUENCE [LARGE SCALE GENOMIC DNA]</scope>
    <source>
        <strain evidence="1 2">DSM 18662</strain>
    </source>
</reference>
<organism evidence="1 2">
    <name type="scientific">Microlunatus panaciterrae</name>
    <dbReference type="NCBI Taxonomy" id="400768"/>
    <lineage>
        <taxon>Bacteria</taxon>
        <taxon>Bacillati</taxon>
        <taxon>Actinomycetota</taxon>
        <taxon>Actinomycetes</taxon>
        <taxon>Propionibacteriales</taxon>
        <taxon>Propionibacteriaceae</taxon>
        <taxon>Microlunatus</taxon>
    </lineage>
</organism>
<keyword evidence="2" id="KW-1185">Reference proteome</keyword>
<gene>
    <name evidence="1" type="ORF">JOE57_001032</name>
</gene>
<dbReference type="PANTHER" id="PTHR36849:SF1">
    <property type="entry name" value="CYTOPLASMIC PROTEIN"/>
    <property type="match status" value="1"/>
</dbReference>
<proteinExistence type="predicted"/>
<dbReference type="InterPro" id="IPR052552">
    <property type="entry name" value="YeaO-like"/>
</dbReference>
<accession>A0ABS2RGJ0</accession>
<dbReference type="Pfam" id="PF22752">
    <property type="entry name" value="DUF488-N3i"/>
    <property type="match status" value="1"/>
</dbReference>
<name>A0ABS2RGJ0_9ACTN</name>
<sequence length="126" mass="14562">MMLIMGSEARVRVGRVYDKRGPSDGRRVLVDRLWPRGLRKDDPRLDQWNRDVAPSSELRRWYGHRPDRFAEFEHRYRHELTSGEVTEAVDELRTLARLGPLTLLTATRDPSTSHAAILARVIEGSD</sequence>
<comment type="caution">
    <text evidence="1">The sequence shown here is derived from an EMBL/GenBank/DDBJ whole genome shotgun (WGS) entry which is preliminary data.</text>
</comment>